<evidence type="ECO:0000256" key="1">
    <source>
        <dbReference type="SAM" id="MobiDB-lite"/>
    </source>
</evidence>
<gene>
    <name evidence="2" type="ORF">MERR_LOCUS14921</name>
</gene>
<protein>
    <submittedName>
        <fullName evidence="2">Uncharacterized protein</fullName>
    </submittedName>
</protein>
<accession>A0A6D2IRF8</accession>
<comment type="caution">
    <text evidence="2">The sequence shown here is derived from an EMBL/GenBank/DDBJ whole genome shotgun (WGS) entry which is preliminary data.</text>
</comment>
<feature type="compositionally biased region" description="Basic and acidic residues" evidence="1">
    <location>
        <begin position="98"/>
        <end position="116"/>
    </location>
</feature>
<organism evidence="2 3">
    <name type="scientific">Microthlaspi erraticum</name>
    <dbReference type="NCBI Taxonomy" id="1685480"/>
    <lineage>
        <taxon>Eukaryota</taxon>
        <taxon>Viridiplantae</taxon>
        <taxon>Streptophyta</taxon>
        <taxon>Embryophyta</taxon>
        <taxon>Tracheophyta</taxon>
        <taxon>Spermatophyta</taxon>
        <taxon>Magnoliopsida</taxon>
        <taxon>eudicotyledons</taxon>
        <taxon>Gunneridae</taxon>
        <taxon>Pentapetalae</taxon>
        <taxon>rosids</taxon>
        <taxon>malvids</taxon>
        <taxon>Brassicales</taxon>
        <taxon>Brassicaceae</taxon>
        <taxon>Coluteocarpeae</taxon>
        <taxon>Microthlaspi</taxon>
    </lineage>
</organism>
<keyword evidence="3" id="KW-1185">Reference proteome</keyword>
<feature type="compositionally biased region" description="Basic and acidic residues" evidence="1">
    <location>
        <begin position="74"/>
        <end position="91"/>
    </location>
</feature>
<proteinExistence type="predicted"/>
<evidence type="ECO:0000313" key="2">
    <source>
        <dbReference type="EMBL" id="CAA7027686.1"/>
    </source>
</evidence>
<reference evidence="2" key="1">
    <citation type="submission" date="2020-01" db="EMBL/GenBank/DDBJ databases">
        <authorList>
            <person name="Mishra B."/>
        </authorList>
    </citation>
    <scope>NUCLEOTIDE SEQUENCE [LARGE SCALE GENOMIC DNA]</scope>
</reference>
<evidence type="ECO:0000313" key="3">
    <source>
        <dbReference type="Proteomes" id="UP000467841"/>
    </source>
</evidence>
<dbReference type="EMBL" id="CACVBM020001059">
    <property type="protein sequence ID" value="CAA7027686.1"/>
    <property type="molecule type" value="Genomic_DNA"/>
</dbReference>
<feature type="region of interest" description="Disordered" evidence="1">
    <location>
        <begin position="44"/>
        <end position="116"/>
    </location>
</feature>
<sequence>MAPQPSFHDKSEIRQADFTCSLRAELFRGDPCCEPPRSIVQRAEASTYFGSEEEREGYSDFSKGLSSAQEDGDAPSRKRLVSDKDAPSRSAEKKKRRVESSKTAKDGEPSRERAAVRVDTHFSSSSRVGFLSADTISQPKAYGEMSSQGSRFVEFINKMVIEYEEKACKDSSKLGDKEKKVADLNEKLLAATSKSESELENAIETLALKHEAKMDLSVTKVVRFEKENAALQKDLELKSDLLSAAERRKGKLKIDKDRLALMAVVAAKDKEVELSQMDANLELIVLLKGAEPPSLDSEVDKINGYKVGLDDVYGKHDGIVAGLVSELGLLPLTPTPSPSALNVATETVIGSSPIAPESKIQEVSGLSFVACELETVVVADPKPAFDAEPVEKIAVSVGFLDQHGTDIEARDDGDAELKALLVASPSIFCLYLQSLFLFDLVPGRLYTLWRCFVSFWTNCVDGFIRF</sequence>
<dbReference type="Proteomes" id="UP000467841">
    <property type="component" value="Unassembled WGS sequence"/>
</dbReference>
<dbReference type="AlphaFoldDB" id="A0A6D2IRF8"/>
<name>A0A6D2IRF8_9BRAS</name>